<evidence type="ECO:0000313" key="2">
    <source>
        <dbReference type="Proteomes" id="UP000719766"/>
    </source>
</evidence>
<protein>
    <submittedName>
        <fullName evidence="1">Uncharacterized protein</fullName>
    </submittedName>
</protein>
<proteinExistence type="predicted"/>
<evidence type="ECO:0000313" key="1">
    <source>
        <dbReference type="EMBL" id="KAG1788664.1"/>
    </source>
</evidence>
<gene>
    <name evidence="1" type="ORF">HD556DRAFT_848810</name>
</gene>
<accession>A0A9P7DDQ9</accession>
<reference evidence="1" key="1">
    <citation type="journal article" date="2020" name="New Phytol.">
        <title>Comparative genomics reveals dynamic genome evolution in host specialist ectomycorrhizal fungi.</title>
        <authorList>
            <person name="Lofgren L.A."/>
            <person name="Nguyen N.H."/>
            <person name="Vilgalys R."/>
            <person name="Ruytinx J."/>
            <person name="Liao H.L."/>
            <person name="Branco S."/>
            <person name="Kuo A."/>
            <person name="LaButti K."/>
            <person name="Lipzen A."/>
            <person name="Andreopoulos W."/>
            <person name="Pangilinan J."/>
            <person name="Riley R."/>
            <person name="Hundley H."/>
            <person name="Na H."/>
            <person name="Barry K."/>
            <person name="Grigoriev I.V."/>
            <person name="Stajich J.E."/>
            <person name="Kennedy P.G."/>
        </authorList>
    </citation>
    <scope>NUCLEOTIDE SEQUENCE</scope>
    <source>
        <strain evidence="1">S12</strain>
    </source>
</reference>
<dbReference type="AlphaFoldDB" id="A0A9P7DDQ9"/>
<dbReference type="Proteomes" id="UP000719766">
    <property type="component" value="Unassembled WGS sequence"/>
</dbReference>
<name>A0A9P7DDQ9_9AGAM</name>
<organism evidence="1 2">
    <name type="scientific">Suillus plorans</name>
    <dbReference type="NCBI Taxonomy" id="116603"/>
    <lineage>
        <taxon>Eukaryota</taxon>
        <taxon>Fungi</taxon>
        <taxon>Dikarya</taxon>
        <taxon>Basidiomycota</taxon>
        <taxon>Agaricomycotina</taxon>
        <taxon>Agaricomycetes</taxon>
        <taxon>Agaricomycetidae</taxon>
        <taxon>Boletales</taxon>
        <taxon>Suillineae</taxon>
        <taxon>Suillaceae</taxon>
        <taxon>Suillus</taxon>
    </lineage>
</organism>
<dbReference type="EMBL" id="JABBWE010000066">
    <property type="protein sequence ID" value="KAG1788664.1"/>
    <property type="molecule type" value="Genomic_DNA"/>
</dbReference>
<sequence length="106" mass="12024">MGISGFGRGCTLTFICCERCVCALHDFSATPDPGSLMRILRCQAIVLMVQKDWEVLGDFIMPHACMTCDGFQQVSIIFHCDTDRFNIIDIQTKTNELLITRQIIKY</sequence>
<comment type="caution">
    <text evidence="1">The sequence shown here is derived from an EMBL/GenBank/DDBJ whole genome shotgun (WGS) entry which is preliminary data.</text>
</comment>
<dbReference type="GeneID" id="64605584"/>
<dbReference type="RefSeq" id="XP_041155855.1">
    <property type="nucleotide sequence ID" value="XM_041311820.1"/>
</dbReference>
<keyword evidence="2" id="KW-1185">Reference proteome</keyword>